<evidence type="ECO:0000256" key="1">
    <source>
        <dbReference type="SAM" id="MobiDB-lite"/>
    </source>
</evidence>
<evidence type="ECO:0000313" key="3">
    <source>
        <dbReference type="Proteomes" id="UP000314294"/>
    </source>
</evidence>
<reference evidence="2 3" key="1">
    <citation type="submission" date="2019-03" db="EMBL/GenBank/DDBJ databases">
        <title>First draft genome of Liparis tanakae, snailfish: a comprehensive survey of snailfish specific genes.</title>
        <authorList>
            <person name="Kim W."/>
            <person name="Song I."/>
            <person name="Jeong J.-H."/>
            <person name="Kim D."/>
            <person name="Kim S."/>
            <person name="Ryu S."/>
            <person name="Song J.Y."/>
            <person name="Lee S.K."/>
        </authorList>
    </citation>
    <scope>NUCLEOTIDE SEQUENCE [LARGE SCALE GENOMIC DNA]</scope>
    <source>
        <tissue evidence="2">Muscle</tissue>
    </source>
</reference>
<gene>
    <name evidence="2" type="ORF">EYF80_008952</name>
</gene>
<comment type="caution">
    <text evidence="2">The sequence shown here is derived from an EMBL/GenBank/DDBJ whole genome shotgun (WGS) entry which is preliminary data.</text>
</comment>
<evidence type="ECO:0000313" key="2">
    <source>
        <dbReference type="EMBL" id="TNN80947.1"/>
    </source>
</evidence>
<sequence length="131" mass="14250">MSVELELKPLILSPRGLCPLPSGPDPQQDHSDKQPPNLKPAVVLELDPGSNANSGGRQAAECRHGTSRIRVFDKLRRVLCTSSAIVIIVCRAVDDHCFTNGVVWTQHLHITGRCTDTLPGTITKTQCEFGI</sequence>
<feature type="region of interest" description="Disordered" evidence="1">
    <location>
        <begin position="16"/>
        <end position="39"/>
    </location>
</feature>
<dbReference type="AlphaFoldDB" id="A0A4Z2IT56"/>
<organism evidence="2 3">
    <name type="scientific">Liparis tanakae</name>
    <name type="common">Tanaka's snailfish</name>
    <dbReference type="NCBI Taxonomy" id="230148"/>
    <lineage>
        <taxon>Eukaryota</taxon>
        <taxon>Metazoa</taxon>
        <taxon>Chordata</taxon>
        <taxon>Craniata</taxon>
        <taxon>Vertebrata</taxon>
        <taxon>Euteleostomi</taxon>
        <taxon>Actinopterygii</taxon>
        <taxon>Neopterygii</taxon>
        <taxon>Teleostei</taxon>
        <taxon>Neoteleostei</taxon>
        <taxon>Acanthomorphata</taxon>
        <taxon>Eupercaria</taxon>
        <taxon>Perciformes</taxon>
        <taxon>Cottioidei</taxon>
        <taxon>Cottales</taxon>
        <taxon>Liparidae</taxon>
        <taxon>Liparis</taxon>
    </lineage>
</organism>
<name>A0A4Z2IT56_9TELE</name>
<keyword evidence="3" id="KW-1185">Reference proteome</keyword>
<protein>
    <submittedName>
        <fullName evidence="2">Uncharacterized protein</fullName>
    </submittedName>
</protein>
<dbReference type="EMBL" id="SRLO01000050">
    <property type="protein sequence ID" value="TNN80947.1"/>
    <property type="molecule type" value="Genomic_DNA"/>
</dbReference>
<accession>A0A4Z2IT56</accession>
<proteinExistence type="predicted"/>
<dbReference type="Proteomes" id="UP000314294">
    <property type="component" value="Unassembled WGS sequence"/>
</dbReference>